<dbReference type="PROSITE" id="PS00108">
    <property type="entry name" value="PROTEIN_KINASE_ST"/>
    <property type="match status" value="1"/>
</dbReference>
<dbReference type="Gene3D" id="3.30.200.20">
    <property type="entry name" value="Phosphorylase Kinase, domain 1"/>
    <property type="match status" value="1"/>
</dbReference>
<reference evidence="9 10" key="2">
    <citation type="journal article" date="2011" name="Stand. Genomic Sci.">
        <title>Complete genome sequence of Isosphaera pallida type strain (IS1B).</title>
        <authorList>
            <consortium name="US DOE Joint Genome Institute (JGI-PGF)"/>
            <person name="Goker M."/>
            <person name="Cleland D."/>
            <person name="Saunders E."/>
            <person name="Lapidus A."/>
            <person name="Nolan M."/>
            <person name="Lucas S."/>
            <person name="Hammon N."/>
            <person name="Deshpande S."/>
            <person name="Cheng J.F."/>
            <person name="Tapia R."/>
            <person name="Han C."/>
            <person name="Goodwin L."/>
            <person name="Pitluck S."/>
            <person name="Liolios K."/>
            <person name="Pagani I."/>
            <person name="Ivanova N."/>
            <person name="Mavromatis K."/>
            <person name="Pati A."/>
            <person name="Chen A."/>
            <person name="Palaniappan K."/>
            <person name="Land M."/>
            <person name="Hauser L."/>
            <person name="Chang Y.J."/>
            <person name="Jeffries C.D."/>
            <person name="Detter J.C."/>
            <person name="Beck B."/>
            <person name="Woyke T."/>
            <person name="Bristow J."/>
            <person name="Eisen J.A."/>
            <person name="Markowitz V."/>
            <person name="Hugenholtz P."/>
            <person name="Kyrpides N.C."/>
            <person name="Klenk H.P."/>
        </authorList>
    </citation>
    <scope>NUCLEOTIDE SEQUENCE [LARGE SCALE GENOMIC DNA]</scope>
    <source>
        <strain evidence="10">ATCC 43644 / DSM 9630 / IS1B</strain>
    </source>
</reference>
<dbReference type="Gene3D" id="1.10.510.10">
    <property type="entry name" value="Transferase(Phosphotransferase) domain 1"/>
    <property type="match status" value="1"/>
</dbReference>
<feature type="region of interest" description="Disordered" evidence="6">
    <location>
        <begin position="151"/>
        <end position="170"/>
    </location>
</feature>
<keyword evidence="7" id="KW-0472">Membrane</keyword>
<dbReference type="PANTHER" id="PTHR43289:SF6">
    <property type="entry name" value="SERINE_THREONINE-PROTEIN KINASE NEKL-3"/>
    <property type="match status" value="1"/>
</dbReference>
<organism evidence="9 10">
    <name type="scientific">Isosphaera pallida (strain ATCC 43644 / DSM 9630 / IS1B)</name>
    <dbReference type="NCBI Taxonomy" id="575540"/>
    <lineage>
        <taxon>Bacteria</taxon>
        <taxon>Pseudomonadati</taxon>
        <taxon>Planctomycetota</taxon>
        <taxon>Planctomycetia</taxon>
        <taxon>Isosphaerales</taxon>
        <taxon>Isosphaeraceae</taxon>
        <taxon>Isosphaera</taxon>
    </lineage>
</organism>
<feature type="domain" description="Protein kinase" evidence="8">
    <location>
        <begin position="179"/>
        <end position="452"/>
    </location>
</feature>
<dbReference type="SUPFAM" id="SSF56112">
    <property type="entry name" value="Protein kinase-like (PK-like)"/>
    <property type="match status" value="1"/>
</dbReference>
<dbReference type="InterPro" id="IPR000719">
    <property type="entry name" value="Prot_kinase_dom"/>
</dbReference>
<dbReference type="STRING" id="575540.Isop_3352"/>
<feature type="transmembrane region" description="Helical" evidence="7">
    <location>
        <begin position="478"/>
        <end position="501"/>
    </location>
</feature>
<keyword evidence="1" id="KW-0808">Transferase</keyword>
<keyword evidence="4 5" id="KW-0067">ATP-binding</keyword>
<keyword evidence="9" id="KW-0723">Serine/threonine-protein kinase</keyword>
<evidence type="ECO:0000256" key="7">
    <source>
        <dbReference type="SAM" id="Phobius"/>
    </source>
</evidence>
<dbReference type="InParanoid" id="E8R612"/>
<dbReference type="Proteomes" id="UP000008631">
    <property type="component" value="Chromosome"/>
</dbReference>
<feature type="compositionally biased region" description="Low complexity" evidence="6">
    <location>
        <begin position="153"/>
        <end position="168"/>
    </location>
</feature>
<evidence type="ECO:0000256" key="6">
    <source>
        <dbReference type="SAM" id="MobiDB-lite"/>
    </source>
</evidence>
<dbReference type="PANTHER" id="PTHR43289">
    <property type="entry name" value="MITOGEN-ACTIVATED PROTEIN KINASE KINASE KINASE 20-RELATED"/>
    <property type="match status" value="1"/>
</dbReference>
<evidence type="ECO:0000259" key="8">
    <source>
        <dbReference type="PROSITE" id="PS50011"/>
    </source>
</evidence>
<dbReference type="PROSITE" id="PS50011">
    <property type="entry name" value="PROTEIN_KINASE_DOM"/>
    <property type="match status" value="1"/>
</dbReference>
<dbReference type="AlphaFoldDB" id="E8R612"/>
<dbReference type="HOGENOM" id="CLU_541611_0_0_0"/>
<proteinExistence type="predicted"/>
<evidence type="ECO:0000313" key="10">
    <source>
        <dbReference type="Proteomes" id="UP000008631"/>
    </source>
</evidence>
<feature type="binding site" evidence="5">
    <location>
        <position position="208"/>
    </location>
    <ligand>
        <name>ATP</name>
        <dbReference type="ChEBI" id="CHEBI:30616"/>
    </ligand>
</feature>
<feature type="region of interest" description="Disordered" evidence="6">
    <location>
        <begin position="82"/>
        <end position="113"/>
    </location>
</feature>
<keyword evidence="7" id="KW-0812">Transmembrane</keyword>
<dbReference type="Pfam" id="PF00069">
    <property type="entry name" value="Pkinase"/>
    <property type="match status" value="1"/>
</dbReference>
<evidence type="ECO:0000256" key="5">
    <source>
        <dbReference type="PROSITE-ProRule" id="PRU10141"/>
    </source>
</evidence>
<dbReference type="GO" id="GO:0005524">
    <property type="term" value="F:ATP binding"/>
    <property type="evidence" value="ECO:0007669"/>
    <property type="project" value="UniProtKB-UniRule"/>
</dbReference>
<name>E8R612_ISOPI</name>
<evidence type="ECO:0000313" key="9">
    <source>
        <dbReference type="EMBL" id="ADV63914.1"/>
    </source>
</evidence>
<dbReference type="InterPro" id="IPR017441">
    <property type="entry name" value="Protein_kinase_ATP_BS"/>
</dbReference>
<keyword evidence="10" id="KW-1185">Reference proteome</keyword>
<keyword evidence="7" id="KW-1133">Transmembrane helix</keyword>
<feature type="compositionally biased region" description="Polar residues" evidence="6">
    <location>
        <begin position="82"/>
        <end position="106"/>
    </location>
</feature>
<dbReference type="EMBL" id="CP002353">
    <property type="protein sequence ID" value="ADV63914.1"/>
    <property type="molecule type" value="Genomic_DNA"/>
</dbReference>
<evidence type="ECO:0000256" key="2">
    <source>
        <dbReference type="ARBA" id="ARBA00022741"/>
    </source>
</evidence>
<feature type="compositionally biased region" description="Pro residues" evidence="6">
    <location>
        <begin position="1"/>
        <end position="10"/>
    </location>
</feature>
<dbReference type="OrthoDB" id="6111975at2"/>
<protein>
    <submittedName>
        <fullName evidence="9">Serine/threonine protein kinase</fullName>
    </submittedName>
</protein>
<keyword evidence="3 9" id="KW-0418">Kinase</keyword>
<dbReference type="PROSITE" id="PS00107">
    <property type="entry name" value="PROTEIN_KINASE_ATP"/>
    <property type="match status" value="1"/>
</dbReference>
<keyword evidence="2 5" id="KW-0547">Nucleotide-binding</keyword>
<gene>
    <name evidence="9" type="ordered locus">Isop_3352</name>
</gene>
<evidence type="ECO:0000256" key="4">
    <source>
        <dbReference type="ARBA" id="ARBA00022840"/>
    </source>
</evidence>
<dbReference type="InterPro" id="IPR011009">
    <property type="entry name" value="Kinase-like_dom_sf"/>
</dbReference>
<evidence type="ECO:0000256" key="3">
    <source>
        <dbReference type="ARBA" id="ARBA00022777"/>
    </source>
</evidence>
<accession>E8R612</accession>
<sequence length="503" mass="55635">MTSAFPPPHSKPTSDLDSSDESSSPAVDSFEMVTAKSGESTLDEEEIALVSIVLDDPVDSFLTCQDASIDRSRSTTRIVTVQTKPSSKTTQIQVGVRTSPSVSAHASETDSELNHHSHASASFLLTTDVAQEPSTASLNCVASELGLGQTHLPRSSATDSVSSSPSLTRRPRIPRIPGYDFLRLLGRGGMGEVYVAQQLTLYRLVAVKIVLIHDSQTSAEEKTRFVREAEMVARIRHPNIVQVIDSGEHDGLPYYVMEYVRGGSLADRLMPPGTLQPIRETVRLIRTLAIAVEAMHRRGVIHLDLKPANILMEGDPNAPFWSCDPKVGDFGLARRFDLRCPPEERPGTVRGSPDYIAPELATGQLDQVGPATDVYSLGVILYEMLMGQTPFHGATPSETIHRVVYDRVVPPRERRPELPRDLETIILKCLERSPANRYPCAQALADDLERVLDRRPIAARQISWMERICRCLLTRPTLTTVSLLALLGWMLAIWLAILYWFDL</sequence>
<dbReference type="InterPro" id="IPR008271">
    <property type="entry name" value="Ser/Thr_kinase_AS"/>
</dbReference>
<dbReference type="eggNOG" id="COG0515">
    <property type="taxonomic scope" value="Bacteria"/>
</dbReference>
<dbReference type="CDD" id="cd14014">
    <property type="entry name" value="STKc_PknB_like"/>
    <property type="match status" value="1"/>
</dbReference>
<dbReference type="KEGG" id="ipa:Isop_3352"/>
<dbReference type="SMART" id="SM00220">
    <property type="entry name" value="S_TKc"/>
    <property type="match status" value="1"/>
</dbReference>
<feature type="region of interest" description="Disordered" evidence="6">
    <location>
        <begin position="1"/>
        <end position="39"/>
    </location>
</feature>
<dbReference type="RefSeq" id="WP_013566202.1">
    <property type="nucleotide sequence ID" value="NC_014962.1"/>
</dbReference>
<evidence type="ECO:0000256" key="1">
    <source>
        <dbReference type="ARBA" id="ARBA00022679"/>
    </source>
</evidence>
<dbReference type="GO" id="GO:0004674">
    <property type="term" value="F:protein serine/threonine kinase activity"/>
    <property type="evidence" value="ECO:0007669"/>
    <property type="project" value="UniProtKB-KW"/>
</dbReference>
<reference key="1">
    <citation type="submission" date="2010-11" db="EMBL/GenBank/DDBJ databases">
        <title>The complete sequence of chromosome of Isophaera pallida ATCC 43644.</title>
        <authorList>
            <consortium name="US DOE Joint Genome Institute (JGI-PGF)"/>
            <person name="Lucas S."/>
            <person name="Copeland A."/>
            <person name="Lapidus A."/>
            <person name="Bruce D."/>
            <person name="Goodwin L."/>
            <person name="Pitluck S."/>
            <person name="Kyrpides N."/>
            <person name="Mavromatis K."/>
            <person name="Pagani I."/>
            <person name="Ivanova N."/>
            <person name="Saunders E."/>
            <person name="Brettin T."/>
            <person name="Detter J.C."/>
            <person name="Han C."/>
            <person name="Tapia R."/>
            <person name="Land M."/>
            <person name="Hauser L."/>
            <person name="Markowitz V."/>
            <person name="Cheng J.-F."/>
            <person name="Hugenholtz P."/>
            <person name="Woyke T."/>
            <person name="Wu D."/>
            <person name="Eisen J.A."/>
        </authorList>
    </citation>
    <scope>NUCLEOTIDE SEQUENCE</scope>
    <source>
        <strain>ATCC 43644</strain>
    </source>
</reference>